<keyword evidence="5 7" id="KW-0175">Coiled coil</keyword>
<evidence type="ECO:0000313" key="12">
    <source>
        <dbReference type="Proteomes" id="UP000761534"/>
    </source>
</evidence>
<dbReference type="PANTHER" id="PTHR19957:SF307">
    <property type="entry name" value="PROTEIN SSO1-RELATED"/>
    <property type="match status" value="1"/>
</dbReference>
<dbReference type="InterPro" id="IPR000727">
    <property type="entry name" value="T_SNARE_dom"/>
</dbReference>
<dbReference type="InterPro" id="IPR045242">
    <property type="entry name" value="Syntaxin"/>
</dbReference>
<evidence type="ECO:0000256" key="3">
    <source>
        <dbReference type="ARBA" id="ARBA00022692"/>
    </source>
</evidence>
<dbReference type="PROSITE" id="PS50192">
    <property type="entry name" value="T_SNARE"/>
    <property type="match status" value="1"/>
</dbReference>
<dbReference type="GO" id="GO:0005484">
    <property type="term" value="F:SNAP receptor activity"/>
    <property type="evidence" value="ECO:0007669"/>
    <property type="project" value="TreeGrafter"/>
</dbReference>
<feature type="transmembrane region" description="Helical" evidence="9">
    <location>
        <begin position="293"/>
        <end position="314"/>
    </location>
</feature>
<dbReference type="GO" id="GO:0031201">
    <property type="term" value="C:SNARE complex"/>
    <property type="evidence" value="ECO:0007669"/>
    <property type="project" value="TreeGrafter"/>
</dbReference>
<proteinExistence type="inferred from homology"/>
<organism evidence="11 12">
    <name type="scientific">Trichomonascus ciferrii</name>
    <dbReference type="NCBI Taxonomy" id="44093"/>
    <lineage>
        <taxon>Eukaryota</taxon>
        <taxon>Fungi</taxon>
        <taxon>Dikarya</taxon>
        <taxon>Ascomycota</taxon>
        <taxon>Saccharomycotina</taxon>
        <taxon>Dipodascomycetes</taxon>
        <taxon>Dipodascales</taxon>
        <taxon>Trichomonascaceae</taxon>
        <taxon>Trichomonascus</taxon>
        <taxon>Trichomonascus ciferrii complex</taxon>
    </lineage>
</organism>
<dbReference type="Pfam" id="PF00804">
    <property type="entry name" value="Syntaxin"/>
    <property type="match status" value="1"/>
</dbReference>
<evidence type="ECO:0000256" key="4">
    <source>
        <dbReference type="ARBA" id="ARBA00022989"/>
    </source>
</evidence>
<keyword evidence="3 9" id="KW-0812">Transmembrane</keyword>
<reference evidence="11" key="1">
    <citation type="journal article" date="2019" name="G3 (Bethesda)">
        <title>Genome Assemblies of Two Rare Opportunistic Yeast Pathogens: Diutina rugosa (syn. Candida rugosa) and Trichomonascus ciferrii (syn. Candida ciferrii).</title>
        <authorList>
            <person name="Mixao V."/>
            <person name="Saus E."/>
            <person name="Hansen A.P."/>
            <person name="Lass-Florl C."/>
            <person name="Gabaldon T."/>
        </authorList>
    </citation>
    <scope>NUCLEOTIDE SEQUENCE</scope>
    <source>
        <strain evidence="11">CBS 4856</strain>
    </source>
</reference>
<evidence type="ECO:0000259" key="10">
    <source>
        <dbReference type="PROSITE" id="PS50192"/>
    </source>
</evidence>
<dbReference type="SUPFAM" id="SSF47661">
    <property type="entry name" value="t-snare proteins"/>
    <property type="match status" value="1"/>
</dbReference>
<gene>
    <name evidence="11" type="ORF">TRICI_004306</name>
</gene>
<feature type="domain" description="T-SNARE coiled-coil homology" evidence="10">
    <location>
        <begin position="219"/>
        <end position="281"/>
    </location>
</feature>
<keyword evidence="12" id="KW-1185">Reference proteome</keyword>
<evidence type="ECO:0000256" key="6">
    <source>
        <dbReference type="ARBA" id="ARBA00023136"/>
    </source>
</evidence>
<dbReference type="SMART" id="SM00397">
    <property type="entry name" value="t_SNARE"/>
    <property type="match status" value="1"/>
</dbReference>
<dbReference type="Proteomes" id="UP000761534">
    <property type="component" value="Unassembled WGS sequence"/>
</dbReference>
<dbReference type="GO" id="GO:0048278">
    <property type="term" value="P:vesicle docking"/>
    <property type="evidence" value="ECO:0007669"/>
    <property type="project" value="TreeGrafter"/>
</dbReference>
<dbReference type="AlphaFoldDB" id="A0A642V1A6"/>
<dbReference type="GO" id="GO:0006906">
    <property type="term" value="P:vesicle fusion"/>
    <property type="evidence" value="ECO:0007669"/>
    <property type="project" value="TreeGrafter"/>
</dbReference>
<accession>A0A642V1A6</accession>
<dbReference type="GO" id="GO:0006886">
    <property type="term" value="P:intracellular protein transport"/>
    <property type="evidence" value="ECO:0007669"/>
    <property type="project" value="TreeGrafter"/>
</dbReference>
<dbReference type="InterPro" id="IPR010989">
    <property type="entry name" value="SNARE"/>
</dbReference>
<evidence type="ECO:0000256" key="8">
    <source>
        <dbReference type="SAM" id="MobiDB-lite"/>
    </source>
</evidence>
<dbReference type="EMBL" id="SWFS01000330">
    <property type="protein sequence ID" value="KAA8909921.1"/>
    <property type="molecule type" value="Genomic_DNA"/>
</dbReference>
<comment type="similarity">
    <text evidence="2">Belongs to the syntaxin family.</text>
</comment>
<dbReference type="Pfam" id="PF05739">
    <property type="entry name" value="SNARE"/>
    <property type="match status" value="1"/>
</dbReference>
<dbReference type="InterPro" id="IPR006011">
    <property type="entry name" value="Syntaxin_N"/>
</dbReference>
<dbReference type="FunFam" id="1.20.58.70:FF:000008">
    <property type="entry name" value="Syntaxin family protein"/>
    <property type="match status" value="1"/>
</dbReference>
<evidence type="ECO:0000256" key="2">
    <source>
        <dbReference type="ARBA" id="ARBA00009063"/>
    </source>
</evidence>
<evidence type="ECO:0000256" key="9">
    <source>
        <dbReference type="SAM" id="Phobius"/>
    </source>
</evidence>
<comment type="subcellular location">
    <subcellularLocation>
        <location evidence="1">Membrane</location>
        <topology evidence="1">Single-pass type IV membrane protein</topology>
    </subcellularLocation>
</comment>
<feature type="coiled-coil region" evidence="7">
    <location>
        <begin position="69"/>
        <end position="175"/>
    </location>
</feature>
<keyword evidence="6 9" id="KW-0472">Membrane</keyword>
<evidence type="ECO:0000313" key="11">
    <source>
        <dbReference type="EMBL" id="KAA8909921.1"/>
    </source>
</evidence>
<feature type="region of interest" description="Disordered" evidence="8">
    <location>
        <begin position="1"/>
        <end position="22"/>
    </location>
</feature>
<dbReference type="OrthoDB" id="10255013at2759"/>
<dbReference type="VEuPathDB" id="FungiDB:TRICI_004306"/>
<dbReference type="SMART" id="SM00503">
    <property type="entry name" value="SynN"/>
    <property type="match status" value="1"/>
</dbReference>
<dbReference type="Gene3D" id="1.20.58.70">
    <property type="match status" value="1"/>
</dbReference>
<protein>
    <recommendedName>
        <fullName evidence="10">t-SNARE coiled-coil homology domain-containing protein</fullName>
    </recommendedName>
</protein>
<dbReference type="PANTHER" id="PTHR19957">
    <property type="entry name" value="SYNTAXIN"/>
    <property type="match status" value="1"/>
</dbReference>
<dbReference type="CDD" id="cd15849">
    <property type="entry name" value="SNARE_Sso1"/>
    <property type="match status" value="1"/>
</dbReference>
<dbReference type="GO" id="GO:0012505">
    <property type="term" value="C:endomembrane system"/>
    <property type="evidence" value="ECO:0007669"/>
    <property type="project" value="TreeGrafter"/>
</dbReference>
<evidence type="ECO:0000256" key="7">
    <source>
        <dbReference type="SAM" id="Coils"/>
    </source>
</evidence>
<evidence type="ECO:0000256" key="5">
    <source>
        <dbReference type="ARBA" id="ARBA00023054"/>
    </source>
</evidence>
<dbReference type="GO" id="GO:0000149">
    <property type="term" value="F:SNARE binding"/>
    <property type="evidence" value="ECO:0007669"/>
    <property type="project" value="TreeGrafter"/>
</dbReference>
<comment type="caution">
    <text evidence="11">The sequence shown here is derived from an EMBL/GenBank/DDBJ whole genome shotgun (WGS) entry which is preliminary data.</text>
</comment>
<dbReference type="GO" id="GO:0006887">
    <property type="term" value="P:exocytosis"/>
    <property type="evidence" value="ECO:0007669"/>
    <property type="project" value="TreeGrafter"/>
</dbReference>
<evidence type="ECO:0000256" key="1">
    <source>
        <dbReference type="ARBA" id="ARBA00004211"/>
    </source>
</evidence>
<keyword evidence="4 9" id="KW-1133">Transmembrane helix</keyword>
<dbReference type="GO" id="GO:0005886">
    <property type="term" value="C:plasma membrane"/>
    <property type="evidence" value="ECO:0007669"/>
    <property type="project" value="TreeGrafter"/>
</dbReference>
<name>A0A642V1A6_9ASCO</name>
<sequence length="317" mass="36270">MHVWTLIGGPPYDQSNNPYGNNNNPYQQQQYGGGGQAYEMANVNPYGAQPQAPAQGQGNDEMMAFFREIDEIKRSLVQYDDNVDRIETLHKRSLAEVGGEEQEQAERNLQGYVEETSSLSQQLRTRIKSLESRSQRDPTKKTQVDNVKKQFMNSIQRYQAKEAEYRQRYREAAERQFRIVRPDATEAEVKEAVDNTDSSQVFSQALMQSNRRGQARSALTEVQNRHREIEKIEKTMTELAQLFHDMEILVAEQDAPIQHIDEQAETVQGDIEQGVSHTNRAIVSARAARKKKWWCFGICVLIIAILALILGIYFGTK</sequence>